<dbReference type="Proteomes" id="UP001638806">
    <property type="component" value="Unassembled WGS sequence"/>
</dbReference>
<evidence type="ECO:0000313" key="2">
    <source>
        <dbReference type="Proteomes" id="UP001638806"/>
    </source>
</evidence>
<keyword evidence="2" id="KW-1185">Reference proteome</keyword>
<accession>A0ACC4DKV2</accession>
<comment type="caution">
    <text evidence="1">The sequence shown here is derived from an EMBL/GenBank/DDBJ whole genome shotgun (WGS) entry which is preliminary data.</text>
</comment>
<organism evidence="1 2">
    <name type="scientific">Purpureocillium lilacinum</name>
    <name type="common">Paecilomyces lilacinus</name>
    <dbReference type="NCBI Taxonomy" id="33203"/>
    <lineage>
        <taxon>Eukaryota</taxon>
        <taxon>Fungi</taxon>
        <taxon>Dikarya</taxon>
        <taxon>Ascomycota</taxon>
        <taxon>Pezizomycotina</taxon>
        <taxon>Sordariomycetes</taxon>
        <taxon>Hypocreomycetidae</taxon>
        <taxon>Hypocreales</taxon>
        <taxon>Ophiocordycipitaceae</taxon>
        <taxon>Purpureocillium</taxon>
    </lineage>
</organism>
<sequence length="450" mass="50028">MIKNGHFLQSMVDGNRHYEVLSFDPRGIFYSTPIANCYENEADGDLAEWQMRARGQRCAEADKGQSSIREFMSTASVARDMLAIVDKIEASRSAALAKATRQVRQQESRGKAAVLWHILWHVLGNTFLSMFPGRVHRMVLDGLVVGEEYVDLDWSTNLADTAHVVDYFYQSCFEAGPYCPLWRAFDMSWSTIKSRVDKLVADLDANPLAIANTDGPETVITGDEIRIAMMDPLYAPLDLFEGLATLLHDALQGNYTLLLQRTGITGHRDTCSASRALAYTWMDQASMAVRCGDAKDVTDRDLAFWGAYAQKLGNLSADIGGLWVEVPFACSGWKTRPKYRYDGPFTSPEHDPAAIHSGRPSAPLLLLSSLYDPVTPLRSAAKVARGHPGSRVLLQKSVGHCAFLSAPSECTKRYVRDYMDTGRLPPEGTECEPDCSPWWPCPVERAHLPR</sequence>
<proteinExistence type="predicted"/>
<dbReference type="EMBL" id="JBGNUJ010000008">
    <property type="protein sequence ID" value="KAL3956886.1"/>
    <property type="molecule type" value="Genomic_DNA"/>
</dbReference>
<evidence type="ECO:0000313" key="1">
    <source>
        <dbReference type="EMBL" id="KAL3956886.1"/>
    </source>
</evidence>
<name>A0ACC4DKV2_PURLI</name>
<reference evidence="1" key="1">
    <citation type="submission" date="2024-12" db="EMBL/GenBank/DDBJ databases">
        <title>Comparative genomics and development of molecular markers within Purpureocillium lilacinum and among Purpureocillium species.</title>
        <authorList>
            <person name="Yeh Z.-Y."/>
            <person name="Ni N.-T."/>
            <person name="Lo P.-H."/>
            <person name="Mushyakhwo K."/>
            <person name="Lin C.-F."/>
            <person name="Nai Y.-S."/>
        </authorList>
    </citation>
    <scope>NUCLEOTIDE SEQUENCE</scope>
    <source>
        <strain evidence="1">NCHU-NPUST-175</strain>
    </source>
</reference>
<gene>
    <name evidence="1" type="ORF">ACCO45_009732</name>
</gene>
<protein>
    <submittedName>
        <fullName evidence="1">Uncharacterized protein</fullName>
    </submittedName>
</protein>